<dbReference type="InterPro" id="IPR038740">
    <property type="entry name" value="BioF2-like_GNAT_dom"/>
</dbReference>
<reference evidence="2 3" key="1">
    <citation type="submission" date="2022-01" db="EMBL/GenBank/DDBJ databases">
        <title>Draft genome sequence of Sabulilitoribacter multivorans KCTC 32326.</title>
        <authorList>
            <person name="Oh J.-S."/>
        </authorList>
    </citation>
    <scope>NUCLEOTIDE SEQUENCE [LARGE SCALE GENOMIC DNA]</scope>
    <source>
        <strain evidence="2 3">M-M16</strain>
    </source>
</reference>
<comment type="caution">
    <text evidence="2">The sequence shown here is derived from an EMBL/GenBank/DDBJ whole genome shotgun (WGS) entry which is preliminary data.</text>
</comment>
<dbReference type="InterPro" id="IPR016181">
    <property type="entry name" value="Acyl_CoA_acyltransferase"/>
</dbReference>
<accession>A0ABS9IJN3</accession>
<dbReference type="RefSeq" id="WP_237231474.1">
    <property type="nucleotide sequence ID" value="NZ_JAKKDV010000003.1"/>
</dbReference>
<proteinExistence type="predicted"/>
<protein>
    <submittedName>
        <fullName evidence="2">GNAT family N-acetyltransferase</fullName>
    </submittedName>
</protein>
<evidence type="ECO:0000259" key="1">
    <source>
        <dbReference type="Pfam" id="PF13480"/>
    </source>
</evidence>
<organism evidence="2 3">
    <name type="scientific">Flaviramulus multivorans</name>
    <dbReference type="NCBI Taxonomy" id="1304750"/>
    <lineage>
        <taxon>Bacteria</taxon>
        <taxon>Pseudomonadati</taxon>
        <taxon>Bacteroidota</taxon>
        <taxon>Flavobacteriia</taxon>
        <taxon>Flavobacteriales</taxon>
        <taxon>Flavobacteriaceae</taxon>
        <taxon>Flaviramulus</taxon>
    </lineage>
</organism>
<keyword evidence="3" id="KW-1185">Reference proteome</keyword>
<feature type="domain" description="BioF2-like acetyltransferase" evidence="1">
    <location>
        <begin position="99"/>
        <end position="247"/>
    </location>
</feature>
<name>A0ABS9IJN3_9FLAO</name>
<sequence length="391" mass="47125">MRKRLNISFLKAFLFENSLPPIYTKILDTNGYDFNIKKNEKNTSNKHIVIVKDIPDYFTIETAKKPKTVLKRIKTLKGHLVELDKFKNIEDYLNNKFSSKSRSNLRRYVKRLETCFNIKCITYYGDISREEYNRLFVSLKELLIKRFKQKQETNYELQHLDEYQQIVYDMLLRKEASLFVIYDNNNPISIRINMFKGYLAYYILSGYDTDYSKFHLGSIDMLKNIEWCINKRFKVYDLLKGYDYYKSNWATKTHYYYNHIIYSINSIKGYYTSIIQKVKYYAYNVLKHYNLIQKYKRVKKIFYGFKHKSEIKSTLYTFKEINIDDLDKKNKIDIDKNDSFLFLRRPVYDFLFLNSENKSNITVSELINSQNTFIIQSRSKCFLLKIGSSKK</sequence>
<dbReference type="Gene3D" id="3.40.630.30">
    <property type="match status" value="1"/>
</dbReference>
<evidence type="ECO:0000313" key="2">
    <source>
        <dbReference type="EMBL" id="MCF7560795.1"/>
    </source>
</evidence>
<dbReference type="EMBL" id="JAKKDV010000003">
    <property type="protein sequence ID" value="MCF7560795.1"/>
    <property type="molecule type" value="Genomic_DNA"/>
</dbReference>
<gene>
    <name evidence="2" type="ORF">L3X39_09105</name>
</gene>
<dbReference type="SUPFAM" id="SSF55729">
    <property type="entry name" value="Acyl-CoA N-acyltransferases (Nat)"/>
    <property type="match status" value="1"/>
</dbReference>
<evidence type="ECO:0000313" key="3">
    <source>
        <dbReference type="Proteomes" id="UP001200022"/>
    </source>
</evidence>
<dbReference type="Pfam" id="PF13480">
    <property type="entry name" value="Acetyltransf_6"/>
    <property type="match status" value="1"/>
</dbReference>
<dbReference type="Proteomes" id="UP001200022">
    <property type="component" value="Unassembled WGS sequence"/>
</dbReference>